<evidence type="ECO:0000256" key="1">
    <source>
        <dbReference type="SAM" id="MobiDB-lite"/>
    </source>
</evidence>
<feature type="region of interest" description="Disordered" evidence="1">
    <location>
        <begin position="429"/>
        <end position="456"/>
    </location>
</feature>
<dbReference type="Gene3D" id="3.40.525.10">
    <property type="entry name" value="CRAL-TRIO lipid binding domain"/>
    <property type="match status" value="1"/>
</dbReference>
<dbReference type="InterPro" id="IPR036865">
    <property type="entry name" value="CRAL-TRIO_dom_sf"/>
</dbReference>
<dbReference type="AlphaFoldDB" id="A0A226E3L6"/>
<dbReference type="Pfam" id="PF03765">
    <property type="entry name" value="CRAL_TRIO_N"/>
    <property type="match status" value="1"/>
</dbReference>
<evidence type="ECO:0000259" key="3">
    <source>
        <dbReference type="PROSITE" id="PS50191"/>
    </source>
</evidence>
<dbReference type="Pfam" id="PF00650">
    <property type="entry name" value="CRAL_TRIO"/>
    <property type="match status" value="1"/>
</dbReference>
<dbReference type="SUPFAM" id="SSF46938">
    <property type="entry name" value="CRAL/TRIO N-terminal domain"/>
    <property type="match status" value="1"/>
</dbReference>
<dbReference type="PROSITE" id="PS50191">
    <property type="entry name" value="CRAL_TRIO"/>
    <property type="match status" value="1"/>
</dbReference>
<dbReference type="SMART" id="SM01100">
    <property type="entry name" value="CRAL_TRIO_N"/>
    <property type="match status" value="1"/>
</dbReference>
<dbReference type="GO" id="GO:0005737">
    <property type="term" value="C:cytoplasm"/>
    <property type="evidence" value="ECO:0007669"/>
    <property type="project" value="TreeGrafter"/>
</dbReference>
<dbReference type="InterPro" id="IPR011074">
    <property type="entry name" value="CRAL/TRIO_N_dom"/>
</dbReference>
<dbReference type="CDD" id="cd00170">
    <property type="entry name" value="SEC14"/>
    <property type="match status" value="1"/>
</dbReference>
<sequence>MEKPSLCPSLAEIDLMKEFRKKIQDLNLSEVELEDKVLVRWLRARNNNLKDAEQMLRKHVEWKVEMDVENIFENGIPPGWDEELPWVLAGFTPSGSAVCISDSVKWDFQRFTTTEQRKKDFARYAILTLEEKWGTALLMGKSRPYVPQLISIYDLKGLSWRQLSSPHAIEVGLNLTRMAEANYPEIVQTLILVNVPRIFQIVWRLLSPFVTDRTKAKIMFLGWDKAEWTREISRHIPLDQFPKEYGGLGDDDVNLFLELDKDYQVYRKRFTWSDALNFCYKCVGDFATFETGPAEASKVADLIYSKSYFSRAYDLGKDEHHEWGLDRRYWFGLTDLKKEGQWVWMKSPQDNGTVVVNPTRYRWYPGQPDHGKSLKPEHCGGFWNPVYHLDQQKSGANATGRKEMHYFNDMPCDIKMYFICKKGTPASPTDPVCSSGEASNVTKTDAPPTVSTEKPAHELGEPYTEAELLQCQATAVKWHNIFRKWHNVPDVTIDAELNKKAQLAAENLVRSGKMEHTSTGENLYLAAHPAGKRRFQAVSNTEFAVREWYFELCDTENWPKGELNHYTQVVWNDSIKLGIGVATNKENSQIHVVARYDPVGNYEGEYDLGVYPIRCGVETVCNGMKPKNITGSEADCPAPPSSTTPKPLGVAAGRSFQRKRKKVHKEGSYVYPKERPIKILDRK</sequence>
<evidence type="ECO:0000313" key="4">
    <source>
        <dbReference type="EMBL" id="OXA51868.1"/>
    </source>
</evidence>
<dbReference type="InterPro" id="IPR034113">
    <property type="entry name" value="SCP_GAPR1-like"/>
</dbReference>
<name>A0A226E3L6_FOLCA</name>
<dbReference type="SUPFAM" id="SSF56436">
    <property type="entry name" value="C-type lectin-like"/>
    <property type="match status" value="1"/>
</dbReference>
<evidence type="ECO:0000259" key="2">
    <source>
        <dbReference type="PROSITE" id="PS50041"/>
    </source>
</evidence>
<dbReference type="InterPro" id="IPR016186">
    <property type="entry name" value="C-type_lectin-like/link_sf"/>
</dbReference>
<comment type="caution">
    <text evidence="4">The sequence shown here is derived from an EMBL/GenBank/DDBJ whole genome shotgun (WGS) entry which is preliminary data.</text>
</comment>
<gene>
    <name evidence="4" type="ORF">Fcan01_13008</name>
</gene>
<feature type="domain" description="CRAL-TRIO" evidence="3">
    <location>
        <begin position="76"/>
        <end position="253"/>
    </location>
</feature>
<dbReference type="InterPro" id="IPR035940">
    <property type="entry name" value="CAP_sf"/>
</dbReference>
<dbReference type="SUPFAM" id="SSF52087">
    <property type="entry name" value="CRAL/TRIO domain"/>
    <property type="match status" value="1"/>
</dbReference>
<dbReference type="InterPro" id="IPR001251">
    <property type="entry name" value="CRAL-TRIO_dom"/>
</dbReference>
<dbReference type="Gene3D" id="3.10.100.10">
    <property type="entry name" value="Mannose-Binding Protein A, subunit A"/>
    <property type="match status" value="1"/>
</dbReference>
<dbReference type="InterPro" id="IPR036273">
    <property type="entry name" value="CRAL/TRIO_N_dom_sf"/>
</dbReference>
<dbReference type="PANTHER" id="PTHR23324">
    <property type="entry name" value="SEC14 RELATED PROTEIN"/>
    <property type="match status" value="1"/>
</dbReference>
<dbReference type="CDD" id="cd00037">
    <property type="entry name" value="CLECT"/>
    <property type="match status" value="1"/>
</dbReference>
<dbReference type="Pfam" id="PF00188">
    <property type="entry name" value="CAP"/>
    <property type="match status" value="1"/>
</dbReference>
<organism evidence="4 5">
    <name type="scientific">Folsomia candida</name>
    <name type="common">Springtail</name>
    <dbReference type="NCBI Taxonomy" id="158441"/>
    <lineage>
        <taxon>Eukaryota</taxon>
        <taxon>Metazoa</taxon>
        <taxon>Ecdysozoa</taxon>
        <taxon>Arthropoda</taxon>
        <taxon>Hexapoda</taxon>
        <taxon>Collembola</taxon>
        <taxon>Entomobryomorpha</taxon>
        <taxon>Isotomoidea</taxon>
        <taxon>Isotomidae</taxon>
        <taxon>Proisotominae</taxon>
        <taxon>Folsomia</taxon>
    </lineage>
</organism>
<dbReference type="InterPro" id="IPR051064">
    <property type="entry name" value="SEC14/CRAL-TRIO_domain"/>
</dbReference>
<dbReference type="OrthoDB" id="337038at2759"/>
<dbReference type="InterPro" id="IPR014044">
    <property type="entry name" value="CAP_dom"/>
</dbReference>
<dbReference type="PANTHER" id="PTHR23324:SF87">
    <property type="entry name" value="CRAL-TRIO DOMAIN-CONTAINING PROTEIN C34C12.6"/>
    <property type="match status" value="1"/>
</dbReference>
<proteinExistence type="predicted"/>
<dbReference type="CDD" id="cd05382">
    <property type="entry name" value="CAP_GAPR1-like"/>
    <property type="match status" value="1"/>
</dbReference>
<dbReference type="EMBL" id="LNIX01000007">
    <property type="protein sequence ID" value="OXA51868.1"/>
    <property type="molecule type" value="Genomic_DNA"/>
</dbReference>
<accession>A0A226E3L6</accession>
<feature type="domain" description="C-type lectin" evidence="2">
    <location>
        <begin position="263"/>
        <end position="421"/>
    </location>
</feature>
<protein>
    <submittedName>
        <fullName evidence="4">Uncharacterized protein</fullName>
    </submittedName>
</protein>
<keyword evidence="5" id="KW-1185">Reference proteome</keyword>
<dbReference type="Proteomes" id="UP000198287">
    <property type="component" value="Unassembled WGS sequence"/>
</dbReference>
<dbReference type="SUPFAM" id="SSF55797">
    <property type="entry name" value="PR-1-like"/>
    <property type="match status" value="1"/>
</dbReference>
<evidence type="ECO:0000313" key="5">
    <source>
        <dbReference type="Proteomes" id="UP000198287"/>
    </source>
</evidence>
<dbReference type="SMART" id="SM00516">
    <property type="entry name" value="SEC14"/>
    <property type="match status" value="1"/>
</dbReference>
<dbReference type="SMART" id="SM00034">
    <property type="entry name" value="CLECT"/>
    <property type="match status" value="1"/>
</dbReference>
<dbReference type="SMART" id="SM00198">
    <property type="entry name" value="SCP"/>
    <property type="match status" value="1"/>
</dbReference>
<feature type="region of interest" description="Disordered" evidence="1">
    <location>
        <begin position="632"/>
        <end position="667"/>
    </location>
</feature>
<dbReference type="InterPro" id="IPR001304">
    <property type="entry name" value="C-type_lectin-like"/>
</dbReference>
<dbReference type="PROSITE" id="PS50041">
    <property type="entry name" value="C_TYPE_LECTIN_2"/>
    <property type="match status" value="1"/>
</dbReference>
<dbReference type="Gene3D" id="3.40.33.10">
    <property type="entry name" value="CAP"/>
    <property type="match status" value="1"/>
</dbReference>
<dbReference type="InterPro" id="IPR016187">
    <property type="entry name" value="CTDL_fold"/>
</dbReference>
<reference evidence="4 5" key="1">
    <citation type="submission" date="2015-12" db="EMBL/GenBank/DDBJ databases">
        <title>The genome of Folsomia candida.</title>
        <authorList>
            <person name="Faddeeva A."/>
            <person name="Derks M.F."/>
            <person name="Anvar Y."/>
            <person name="Smit S."/>
            <person name="Van Straalen N."/>
            <person name="Roelofs D."/>
        </authorList>
    </citation>
    <scope>NUCLEOTIDE SEQUENCE [LARGE SCALE GENOMIC DNA]</scope>
    <source>
        <strain evidence="4 5">VU population</strain>
        <tissue evidence="4">Whole body</tissue>
    </source>
</reference>